<dbReference type="Proteomes" id="UP000572268">
    <property type="component" value="Unassembled WGS sequence"/>
</dbReference>
<dbReference type="EMBL" id="JABAHT010000654">
    <property type="protein sequence ID" value="KAF4653105.1"/>
    <property type="molecule type" value="Genomic_DNA"/>
</dbReference>
<dbReference type="Proteomes" id="UP000570595">
    <property type="component" value="Unassembled WGS sequence"/>
</dbReference>
<evidence type="ECO:0000313" key="2">
    <source>
        <dbReference type="EMBL" id="KAF4655296.1"/>
    </source>
</evidence>
<proteinExistence type="predicted"/>
<gene>
    <name evidence="2" type="ORF">FOL46_008308</name>
    <name evidence="1" type="ORF">FOZ61_009201</name>
</gene>
<evidence type="ECO:0000313" key="3">
    <source>
        <dbReference type="Proteomes" id="UP000570595"/>
    </source>
</evidence>
<evidence type="ECO:0000313" key="4">
    <source>
        <dbReference type="Proteomes" id="UP000572268"/>
    </source>
</evidence>
<dbReference type="EMBL" id="JABANN010000652">
    <property type="protein sequence ID" value="KAF4655296.1"/>
    <property type="molecule type" value="Genomic_DNA"/>
</dbReference>
<reference evidence="3 4" key="1">
    <citation type="submission" date="2020-04" db="EMBL/GenBank/DDBJ databases">
        <title>Perkinsus olseni comparative genomics.</title>
        <authorList>
            <person name="Bogema D.R."/>
        </authorList>
    </citation>
    <scope>NUCLEOTIDE SEQUENCE [LARGE SCALE GENOMIC DNA]</scope>
    <source>
        <strain evidence="1">ATCC PRA-179</strain>
        <strain evidence="2">ATCC PRA-31</strain>
    </source>
</reference>
<comment type="caution">
    <text evidence="2">The sequence shown here is derived from an EMBL/GenBank/DDBJ whole genome shotgun (WGS) entry which is preliminary data.</text>
</comment>
<dbReference type="AlphaFoldDB" id="A0A7J6L7Y4"/>
<evidence type="ECO:0000313" key="1">
    <source>
        <dbReference type="EMBL" id="KAF4653105.1"/>
    </source>
</evidence>
<sequence length="215" mass="24472">MRPLADLNYFLQADDTTLFEGIKNVVDVYTKLSQDERLSAESRKIVKKRIKNKNIKKYRWILHFDPVQHALTAEPSRRAEVLASISQGIKDFSETQPEGISMEKGLRDIADYLNRTGNHKKIPIEALSTMSAKDYWGQFNADSRLAYFLYLTTISPSGTAAQERFFSSAKFVARENLKTRKIFRDAFLKWTTRKKMQSKTSSGSAVALSGESDTS</sequence>
<protein>
    <submittedName>
        <fullName evidence="2">Uncharacterized protein</fullName>
    </submittedName>
</protein>
<organism evidence="2 4">
    <name type="scientific">Perkinsus olseni</name>
    <name type="common">Perkinsus atlanticus</name>
    <dbReference type="NCBI Taxonomy" id="32597"/>
    <lineage>
        <taxon>Eukaryota</taxon>
        <taxon>Sar</taxon>
        <taxon>Alveolata</taxon>
        <taxon>Perkinsozoa</taxon>
        <taxon>Perkinsea</taxon>
        <taxon>Perkinsida</taxon>
        <taxon>Perkinsidae</taxon>
        <taxon>Perkinsus</taxon>
    </lineage>
</organism>
<accession>A0A7J6L7Y4</accession>
<name>A0A7J6L7Y4_PEROL</name>